<keyword evidence="5" id="KW-1185">Reference proteome</keyword>
<comment type="similarity">
    <text evidence="1">Belongs to the helicase family.</text>
</comment>
<evidence type="ECO:0000313" key="5">
    <source>
        <dbReference type="Proteomes" id="UP000299102"/>
    </source>
</evidence>
<keyword evidence="1" id="KW-0347">Helicase</keyword>
<dbReference type="Pfam" id="PF05970">
    <property type="entry name" value="PIF1"/>
    <property type="match status" value="1"/>
</dbReference>
<dbReference type="GO" id="GO:0043139">
    <property type="term" value="F:5'-3' DNA helicase activity"/>
    <property type="evidence" value="ECO:0007669"/>
    <property type="project" value="UniProtKB-EC"/>
</dbReference>
<dbReference type="OrthoDB" id="8063321at2759"/>
<dbReference type="EC" id="5.6.2.3" evidence="1"/>
<dbReference type="InterPro" id="IPR010285">
    <property type="entry name" value="DNA_helicase_pif1-like_DEAD"/>
</dbReference>
<feature type="region of interest" description="Disordered" evidence="2">
    <location>
        <begin position="150"/>
        <end position="170"/>
    </location>
</feature>
<name>A0A4C1UF14_EUMVA</name>
<proteinExistence type="inferred from homology"/>
<comment type="caution">
    <text evidence="4">The sequence shown here is derived from an EMBL/GenBank/DDBJ whole genome shotgun (WGS) entry which is preliminary data.</text>
</comment>
<dbReference type="EMBL" id="BGZK01000169">
    <property type="protein sequence ID" value="GBP25051.1"/>
    <property type="molecule type" value="Genomic_DNA"/>
</dbReference>
<sequence length="241" mass="26923">MLLIHFGMLSPNRPATDIINSEIQREQQFDTVSLTTFVENNEQLLTDERKNVYDQINLSIAVGQGIATALLDGGRTAHSALELPLNIHTNSDAVCNIKKNSENKAKPARVPLTIGESHTRTHGFLHRIDRSQIAQIFLFHQFKETSKRVQARRRARGRSEVQSSRVNNVTRKSKVSRRTLFNLSFERRMQLCGAITFNEFQNSKRGRSRVDGAGRGAATRGPQPADSRAGGPGTLGRLRPL</sequence>
<dbReference type="Proteomes" id="UP000299102">
    <property type="component" value="Unassembled WGS sequence"/>
</dbReference>
<dbReference type="GO" id="GO:0006310">
    <property type="term" value="P:DNA recombination"/>
    <property type="evidence" value="ECO:0007669"/>
    <property type="project" value="UniProtKB-KW"/>
</dbReference>
<evidence type="ECO:0000259" key="3">
    <source>
        <dbReference type="Pfam" id="PF05970"/>
    </source>
</evidence>
<protein>
    <recommendedName>
        <fullName evidence="1">ATP-dependent DNA helicase</fullName>
        <ecNumber evidence="1">5.6.2.3</ecNumber>
    </recommendedName>
</protein>
<keyword evidence="1" id="KW-0547">Nucleotide-binding</keyword>
<dbReference type="GO" id="GO:0000723">
    <property type="term" value="P:telomere maintenance"/>
    <property type="evidence" value="ECO:0007669"/>
    <property type="project" value="InterPro"/>
</dbReference>
<comment type="catalytic activity">
    <reaction evidence="1">
        <text>ATP + H2O = ADP + phosphate + H(+)</text>
        <dbReference type="Rhea" id="RHEA:13065"/>
        <dbReference type="ChEBI" id="CHEBI:15377"/>
        <dbReference type="ChEBI" id="CHEBI:15378"/>
        <dbReference type="ChEBI" id="CHEBI:30616"/>
        <dbReference type="ChEBI" id="CHEBI:43474"/>
        <dbReference type="ChEBI" id="CHEBI:456216"/>
        <dbReference type="EC" id="5.6.2.3"/>
    </reaction>
</comment>
<evidence type="ECO:0000256" key="2">
    <source>
        <dbReference type="SAM" id="MobiDB-lite"/>
    </source>
</evidence>
<keyword evidence="1" id="KW-0378">Hydrolase</keyword>
<feature type="region of interest" description="Disordered" evidence="2">
    <location>
        <begin position="204"/>
        <end position="241"/>
    </location>
</feature>
<keyword evidence="1" id="KW-0227">DNA damage</keyword>
<dbReference type="GO" id="GO:0005524">
    <property type="term" value="F:ATP binding"/>
    <property type="evidence" value="ECO:0007669"/>
    <property type="project" value="UniProtKB-KW"/>
</dbReference>
<keyword evidence="1" id="KW-0067">ATP-binding</keyword>
<evidence type="ECO:0000313" key="4">
    <source>
        <dbReference type="EMBL" id="GBP25051.1"/>
    </source>
</evidence>
<comment type="cofactor">
    <cofactor evidence="1">
        <name>Mg(2+)</name>
        <dbReference type="ChEBI" id="CHEBI:18420"/>
    </cofactor>
</comment>
<dbReference type="GO" id="GO:0006281">
    <property type="term" value="P:DNA repair"/>
    <property type="evidence" value="ECO:0007669"/>
    <property type="project" value="UniProtKB-KW"/>
</dbReference>
<accession>A0A4C1UF14</accession>
<reference evidence="4 5" key="1">
    <citation type="journal article" date="2019" name="Commun. Biol.">
        <title>The bagworm genome reveals a unique fibroin gene that provides high tensile strength.</title>
        <authorList>
            <person name="Kono N."/>
            <person name="Nakamura H."/>
            <person name="Ohtoshi R."/>
            <person name="Tomita M."/>
            <person name="Numata K."/>
            <person name="Arakawa K."/>
        </authorList>
    </citation>
    <scope>NUCLEOTIDE SEQUENCE [LARGE SCALE GENOMIC DNA]</scope>
</reference>
<feature type="domain" description="DNA helicase Pif1-like DEAD-box helicase" evidence="3">
    <location>
        <begin position="54"/>
        <end position="106"/>
    </location>
</feature>
<keyword evidence="1" id="KW-0233">DNA recombination</keyword>
<dbReference type="AlphaFoldDB" id="A0A4C1UF14"/>
<gene>
    <name evidence="4" type="ORF">EVAR_19531_1</name>
</gene>
<keyword evidence="1" id="KW-0234">DNA repair</keyword>
<organism evidence="4 5">
    <name type="scientific">Eumeta variegata</name>
    <name type="common">Bagworm moth</name>
    <name type="synonym">Eumeta japonica</name>
    <dbReference type="NCBI Taxonomy" id="151549"/>
    <lineage>
        <taxon>Eukaryota</taxon>
        <taxon>Metazoa</taxon>
        <taxon>Ecdysozoa</taxon>
        <taxon>Arthropoda</taxon>
        <taxon>Hexapoda</taxon>
        <taxon>Insecta</taxon>
        <taxon>Pterygota</taxon>
        <taxon>Neoptera</taxon>
        <taxon>Endopterygota</taxon>
        <taxon>Lepidoptera</taxon>
        <taxon>Glossata</taxon>
        <taxon>Ditrysia</taxon>
        <taxon>Tineoidea</taxon>
        <taxon>Psychidae</taxon>
        <taxon>Oiketicinae</taxon>
        <taxon>Eumeta</taxon>
    </lineage>
</organism>
<evidence type="ECO:0000256" key="1">
    <source>
        <dbReference type="RuleBase" id="RU363044"/>
    </source>
</evidence>
<dbReference type="GO" id="GO:0016787">
    <property type="term" value="F:hydrolase activity"/>
    <property type="evidence" value="ECO:0007669"/>
    <property type="project" value="UniProtKB-KW"/>
</dbReference>